<dbReference type="Proteomes" id="UP000829196">
    <property type="component" value="Unassembled WGS sequence"/>
</dbReference>
<evidence type="ECO:0000259" key="1">
    <source>
        <dbReference type="Pfam" id="PF24118"/>
    </source>
</evidence>
<evidence type="ECO:0000313" key="2">
    <source>
        <dbReference type="EMBL" id="KAI0495109.1"/>
    </source>
</evidence>
<dbReference type="Pfam" id="PF24118">
    <property type="entry name" value="DUF7392"/>
    <property type="match status" value="1"/>
</dbReference>
<dbReference type="PANTHER" id="PTHR38226">
    <property type="entry name" value="(WILD MALAYSIAN BANANA) HYPOTHETICAL PROTEIN"/>
    <property type="match status" value="1"/>
</dbReference>
<sequence length="242" mass="27193">MPCFVPFKNNLDLTFFVLRSVSILDDEIIHSMKCFSFQAEDLGCVYSSVMKSIHGNLIVWYGAWIKRSEENRHILNKTLLSAIEDLSHLAILIQHGFYSVYAGESKDGQLNARFSTGDTILLCGMVPSSDDSSDLSYACMAILRSSFNNVEASTAGVCLQCRDRPMVAMLHVWKSLQSCYTWLITADYRRTIRPYISNFSNEAQFDIFKVIYVSSDDVLNCEISQSKSVIGSRVGKGEVQSD</sequence>
<dbReference type="AlphaFoldDB" id="A0A8T3AFV3"/>
<dbReference type="InterPro" id="IPR055816">
    <property type="entry name" value="DUF7392"/>
</dbReference>
<dbReference type="OrthoDB" id="1848500at2759"/>
<proteinExistence type="predicted"/>
<feature type="domain" description="DUF7392" evidence="1">
    <location>
        <begin position="96"/>
        <end position="208"/>
    </location>
</feature>
<dbReference type="EMBL" id="JAGYWB010000017">
    <property type="protein sequence ID" value="KAI0495109.1"/>
    <property type="molecule type" value="Genomic_DNA"/>
</dbReference>
<comment type="caution">
    <text evidence="2">The sequence shown here is derived from an EMBL/GenBank/DDBJ whole genome shotgun (WGS) entry which is preliminary data.</text>
</comment>
<protein>
    <recommendedName>
        <fullName evidence="1">DUF7392 domain-containing protein</fullName>
    </recommendedName>
</protein>
<gene>
    <name evidence="2" type="ORF">KFK09_025256</name>
</gene>
<reference evidence="2" key="1">
    <citation type="journal article" date="2022" name="Front. Genet.">
        <title>Chromosome-Scale Assembly of the Dendrobium nobile Genome Provides Insights Into the Molecular Mechanism of the Biosynthesis of the Medicinal Active Ingredient of Dendrobium.</title>
        <authorList>
            <person name="Xu Q."/>
            <person name="Niu S.-C."/>
            <person name="Li K.-L."/>
            <person name="Zheng P.-J."/>
            <person name="Zhang X.-J."/>
            <person name="Jia Y."/>
            <person name="Liu Y."/>
            <person name="Niu Y.-X."/>
            <person name="Yu L.-H."/>
            <person name="Chen D.-F."/>
            <person name="Zhang G.-Q."/>
        </authorList>
    </citation>
    <scope>NUCLEOTIDE SEQUENCE</scope>
    <source>
        <tissue evidence="2">Leaf</tissue>
    </source>
</reference>
<evidence type="ECO:0000313" key="3">
    <source>
        <dbReference type="Proteomes" id="UP000829196"/>
    </source>
</evidence>
<name>A0A8T3AFV3_DENNO</name>
<organism evidence="2 3">
    <name type="scientific">Dendrobium nobile</name>
    <name type="common">Orchid</name>
    <dbReference type="NCBI Taxonomy" id="94219"/>
    <lineage>
        <taxon>Eukaryota</taxon>
        <taxon>Viridiplantae</taxon>
        <taxon>Streptophyta</taxon>
        <taxon>Embryophyta</taxon>
        <taxon>Tracheophyta</taxon>
        <taxon>Spermatophyta</taxon>
        <taxon>Magnoliopsida</taxon>
        <taxon>Liliopsida</taxon>
        <taxon>Asparagales</taxon>
        <taxon>Orchidaceae</taxon>
        <taxon>Epidendroideae</taxon>
        <taxon>Malaxideae</taxon>
        <taxon>Dendrobiinae</taxon>
        <taxon>Dendrobium</taxon>
    </lineage>
</organism>
<accession>A0A8T3AFV3</accession>
<dbReference type="PANTHER" id="PTHR38226:SF3">
    <property type="entry name" value="(WILD MALAYSIAN BANANA) HYPOTHETICAL PROTEIN"/>
    <property type="match status" value="1"/>
</dbReference>
<keyword evidence="3" id="KW-1185">Reference proteome</keyword>